<dbReference type="RefSeq" id="WP_264516010.1">
    <property type="nucleotide sequence ID" value="NZ_JAPDDR010000015.1"/>
</dbReference>
<keyword evidence="2" id="KW-0436">Ligase</keyword>
<feature type="domain" description="AMP-binding enzyme C-terminal" evidence="4">
    <location>
        <begin position="317"/>
        <end position="390"/>
    </location>
</feature>
<name>A0ABT3G9Z8_9BACT</name>
<dbReference type="PANTHER" id="PTHR43201">
    <property type="entry name" value="ACYL-COA SYNTHETASE"/>
    <property type="match status" value="1"/>
</dbReference>
<evidence type="ECO:0000256" key="2">
    <source>
        <dbReference type="ARBA" id="ARBA00022598"/>
    </source>
</evidence>
<accession>A0ABT3G9Z8</accession>
<dbReference type="Pfam" id="PF00501">
    <property type="entry name" value="AMP-binding"/>
    <property type="match status" value="1"/>
</dbReference>
<evidence type="ECO:0000259" key="3">
    <source>
        <dbReference type="Pfam" id="PF00501"/>
    </source>
</evidence>
<evidence type="ECO:0000313" key="6">
    <source>
        <dbReference type="Proteomes" id="UP001165653"/>
    </source>
</evidence>
<feature type="domain" description="AMP-dependent synthetase/ligase" evidence="3">
    <location>
        <begin position="93"/>
        <end position="281"/>
    </location>
</feature>
<dbReference type="SUPFAM" id="SSF56801">
    <property type="entry name" value="Acetyl-CoA synthetase-like"/>
    <property type="match status" value="1"/>
</dbReference>
<dbReference type="Gene3D" id="3.40.50.12780">
    <property type="entry name" value="N-terminal domain of ligase-like"/>
    <property type="match status" value="1"/>
</dbReference>
<evidence type="ECO:0000256" key="1">
    <source>
        <dbReference type="ARBA" id="ARBA00006432"/>
    </source>
</evidence>
<dbReference type="Gene3D" id="3.30.300.30">
    <property type="match status" value="1"/>
</dbReference>
<dbReference type="CDD" id="cd04433">
    <property type="entry name" value="AFD_class_I"/>
    <property type="match status" value="1"/>
</dbReference>
<dbReference type="PROSITE" id="PS00455">
    <property type="entry name" value="AMP_BINDING"/>
    <property type="match status" value="1"/>
</dbReference>
<dbReference type="Proteomes" id="UP001165653">
    <property type="component" value="Unassembled WGS sequence"/>
</dbReference>
<dbReference type="InterPro" id="IPR025110">
    <property type="entry name" value="AMP-bd_C"/>
</dbReference>
<comment type="similarity">
    <text evidence="1">Belongs to the ATP-dependent AMP-binding enzyme family.</text>
</comment>
<dbReference type="InterPro" id="IPR042099">
    <property type="entry name" value="ANL_N_sf"/>
</dbReference>
<reference evidence="5" key="1">
    <citation type="submission" date="2022-10" db="EMBL/GenBank/DDBJ databases">
        <title>Luteolibacter sp. GHJ8, whole genome shotgun sequencing project.</title>
        <authorList>
            <person name="Zhao G."/>
            <person name="Shen L."/>
        </authorList>
    </citation>
    <scope>NUCLEOTIDE SEQUENCE</scope>
    <source>
        <strain evidence="5">GHJ8</strain>
    </source>
</reference>
<dbReference type="Pfam" id="PF13193">
    <property type="entry name" value="AMP-binding_C"/>
    <property type="match status" value="1"/>
</dbReference>
<dbReference type="PANTHER" id="PTHR43201:SF5">
    <property type="entry name" value="MEDIUM-CHAIN ACYL-COA LIGASE ACSF2, MITOCHONDRIAL"/>
    <property type="match status" value="1"/>
</dbReference>
<dbReference type="InterPro" id="IPR000873">
    <property type="entry name" value="AMP-dep_synth/lig_dom"/>
</dbReference>
<proteinExistence type="inferred from homology"/>
<protein>
    <submittedName>
        <fullName evidence="5">AMP-binding protein</fullName>
    </submittedName>
</protein>
<evidence type="ECO:0000259" key="4">
    <source>
        <dbReference type="Pfam" id="PF13193"/>
    </source>
</evidence>
<sequence length="404" mass="44290">MEYFEQIEVSFQSCDALTRPGTRVAACLDDPALLIALCLYCRRLGISFFPLPTGAPFEAAVRQAKRGGSHCLIYKSLDHLTLLESGVEDRGGALIQTSSGTTGVPKVIARPWSSIDREVAAYTEHFRAAAGMTPLVACPVNHSYGLISGVLSALHRKKQPVVLSNLNPKYIIRKMLETEKPLLFASPVLIHTVSLLYPRDRKLHAVMTSGTNIRQPLFEHLKERAEFVFQQYGCSEAGCISVSEDPSDPSDIGTPLPGLMFSAGRSVDGPEEIVVHGVEGKIPTRDLGYFAADGSLRIMSRIDDMINVAGVNVYPVEVENVVLELAGVGDAVVFKRENALGHTQVWLHYVSEGKVTPEQVKQWCATELTPHQRPFKIEEVAQIPRLPNGKVNRRSLAQDAPLNV</sequence>
<evidence type="ECO:0000313" key="5">
    <source>
        <dbReference type="EMBL" id="MCW1916434.1"/>
    </source>
</evidence>
<dbReference type="InterPro" id="IPR020845">
    <property type="entry name" value="AMP-binding_CS"/>
</dbReference>
<dbReference type="EMBL" id="JAPDDR010000015">
    <property type="protein sequence ID" value="MCW1916434.1"/>
    <property type="molecule type" value="Genomic_DNA"/>
</dbReference>
<organism evidence="5 6">
    <name type="scientific">Luteolibacter rhizosphaerae</name>
    <dbReference type="NCBI Taxonomy" id="2989719"/>
    <lineage>
        <taxon>Bacteria</taxon>
        <taxon>Pseudomonadati</taxon>
        <taxon>Verrucomicrobiota</taxon>
        <taxon>Verrucomicrobiia</taxon>
        <taxon>Verrucomicrobiales</taxon>
        <taxon>Verrucomicrobiaceae</taxon>
        <taxon>Luteolibacter</taxon>
    </lineage>
</organism>
<comment type="caution">
    <text evidence="5">The sequence shown here is derived from an EMBL/GenBank/DDBJ whole genome shotgun (WGS) entry which is preliminary data.</text>
</comment>
<keyword evidence="6" id="KW-1185">Reference proteome</keyword>
<dbReference type="InterPro" id="IPR045851">
    <property type="entry name" value="AMP-bd_C_sf"/>
</dbReference>
<gene>
    <name evidence="5" type="ORF">OJ996_22795</name>
</gene>